<dbReference type="InterPro" id="IPR036388">
    <property type="entry name" value="WH-like_DNA-bd_sf"/>
</dbReference>
<dbReference type="GO" id="GO:0005829">
    <property type="term" value="C:cytosol"/>
    <property type="evidence" value="ECO:0007669"/>
    <property type="project" value="TreeGrafter"/>
</dbReference>
<evidence type="ECO:0000256" key="7">
    <source>
        <dbReference type="ARBA" id="ARBA00024867"/>
    </source>
</evidence>
<dbReference type="SUPFAM" id="SSF46894">
    <property type="entry name" value="C-terminal effector domain of the bipartite response regulators"/>
    <property type="match status" value="1"/>
</dbReference>
<feature type="DNA-binding region" description="OmpR/PhoB-type" evidence="9">
    <location>
        <begin position="124"/>
        <end position="222"/>
    </location>
</feature>
<dbReference type="PANTHER" id="PTHR48111:SF22">
    <property type="entry name" value="REGULATOR OF RPOS"/>
    <property type="match status" value="1"/>
</dbReference>
<dbReference type="GO" id="GO:0000156">
    <property type="term" value="F:phosphorelay response regulator activity"/>
    <property type="evidence" value="ECO:0007669"/>
    <property type="project" value="TreeGrafter"/>
</dbReference>
<feature type="modified residue" description="4-aspartylphosphate" evidence="8">
    <location>
        <position position="51"/>
    </location>
</feature>
<evidence type="ECO:0000256" key="3">
    <source>
        <dbReference type="ARBA" id="ARBA00023012"/>
    </source>
</evidence>
<dbReference type="FunFam" id="3.40.50.2300:FF:000001">
    <property type="entry name" value="DNA-binding response regulator PhoB"/>
    <property type="match status" value="1"/>
</dbReference>
<dbReference type="InterPro" id="IPR001789">
    <property type="entry name" value="Sig_transdc_resp-reg_receiver"/>
</dbReference>
<dbReference type="PROSITE" id="PS51755">
    <property type="entry name" value="OMPR_PHOB"/>
    <property type="match status" value="1"/>
</dbReference>
<keyword evidence="2 8" id="KW-0597">Phosphoprotein</keyword>
<evidence type="ECO:0000256" key="8">
    <source>
        <dbReference type="PROSITE-ProRule" id="PRU00169"/>
    </source>
</evidence>
<proteinExistence type="predicted"/>
<comment type="function">
    <text evidence="7">May play the central regulatory role in sporulation. It may be an element of the effector pathway responsible for the activation of sporulation genes in response to nutritional stress. Spo0A may act in concert with spo0H (a sigma factor) to control the expression of some genes that are critical to the sporulation process.</text>
</comment>
<dbReference type="InterPro" id="IPR001867">
    <property type="entry name" value="OmpR/PhoB-type_DNA-bd"/>
</dbReference>
<feature type="domain" description="Response regulatory" evidence="10">
    <location>
        <begin position="2"/>
        <end position="116"/>
    </location>
</feature>
<protein>
    <recommendedName>
        <fullName evidence="1">Stage 0 sporulation protein A homolog</fullName>
    </recommendedName>
</protein>
<dbReference type="CDD" id="cd00383">
    <property type="entry name" value="trans_reg_C"/>
    <property type="match status" value="1"/>
</dbReference>
<evidence type="ECO:0000256" key="5">
    <source>
        <dbReference type="ARBA" id="ARBA00023125"/>
    </source>
</evidence>
<accession>A0A7G9G436</accession>
<gene>
    <name evidence="12" type="ORF">H9Q78_14255</name>
</gene>
<dbReference type="Proteomes" id="UP000515823">
    <property type="component" value="Chromosome"/>
</dbReference>
<dbReference type="SMART" id="SM00448">
    <property type="entry name" value="REC"/>
    <property type="match status" value="1"/>
</dbReference>
<dbReference type="EMBL" id="CP060634">
    <property type="protein sequence ID" value="QNM05568.1"/>
    <property type="molecule type" value="Genomic_DNA"/>
</dbReference>
<dbReference type="SUPFAM" id="SSF52172">
    <property type="entry name" value="CheY-like"/>
    <property type="match status" value="1"/>
</dbReference>
<evidence type="ECO:0000256" key="1">
    <source>
        <dbReference type="ARBA" id="ARBA00018672"/>
    </source>
</evidence>
<dbReference type="InterPro" id="IPR039420">
    <property type="entry name" value="WalR-like"/>
</dbReference>
<keyword evidence="5 9" id="KW-0238">DNA-binding</keyword>
<feature type="domain" description="OmpR/PhoB-type" evidence="11">
    <location>
        <begin position="124"/>
        <end position="222"/>
    </location>
</feature>
<dbReference type="InterPro" id="IPR016032">
    <property type="entry name" value="Sig_transdc_resp-reg_C-effctor"/>
</dbReference>
<dbReference type="Pfam" id="PF00486">
    <property type="entry name" value="Trans_reg_C"/>
    <property type="match status" value="1"/>
</dbReference>
<evidence type="ECO:0000256" key="9">
    <source>
        <dbReference type="PROSITE-ProRule" id="PRU01091"/>
    </source>
</evidence>
<organism evidence="12 13">
    <name type="scientific">Qiania dongpingensis</name>
    <dbReference type="NCBI Taxonomy" id="2763669"/>
    <lineage>
        <taxon>Bacteria</taxon>
        <taxon>Bacillati</taxon>
        <taxon>Bacillota</taxon>
        <taxon>Clostridia</taxon>
        <taxon>Lachnospirales</taxon>
        <taxon>Lachnospiraceae</taxon>
        <taxon>Qiania</taxon>
    </lineage>
</organism>
<dbReference type="Gene3D" id="6.10.250.690">
    <property type="match status" value="1"/>
</dbReference>
<evidence type="ECO:0000256" key="6">
    <source>
        <dbReference type="ARBA" id="ARBA00023163"/>
    </source>
</evidence>
<keyword evidence="6" id="KW-0804">Transcription</keyword>
<dbReference type="InterPro" id="IPR011006">
    <property type="entry name" value="CheY-like_superfamily"/>
</dbReference>
<keyword evidence="4" id="KW-0805">Transcription regulation</keyword>
<dbReference type="AlphaFoldDB" id="A0A7G9G436"/>
<name>A0A7G9G436_9FIRM</name>
<evidence type="ECO:0000256" key="2">
    <source>
        <dbReference type="ARBA" id="ARBA00022553"/>
    </source>
</evidence>
<dbReference type="GO" id="GO:0000976">
    <property type="term" value="F:transcription cis-regulatory region binding"/>
    <property type="evidence" value="ECO:0007669"/>
    <property type="project" value="TreeGrafter"/>
</dbReference>
<dbReference type="GO" id="GO:0032993">
    <property type="term" value="C:protein-DNA complex"/>
    <property type="evidence" value="ECO:0007669"/>
    <property type="project" value="TreeGrafter"/>
</dbReference>
<dbReference type="Gene3D" id="1.10.10.10">
    <property type="entry name" value="Winged helix-like DNA-binding domain superfamily/Winged helix DNA-binding domain"/>
    <property type="match status" value="1"/>
</dbReference>
<dbReference type="CDD" id="cd17625">
    <property type="entry name" value="REC_OmpR_DrrD-like"/>
    <property type="match status" value="1"/>
</dbReference>
<evidence type="ECO:0000313" key="13">
    <source>
        <dbReference type="Proteomes" id="UP000515823"/>
    </source>
</evidence>
<dbReference type="SMART" id="SM00862">
    <property type="entry name" value="Trans_reg_C"/>
    <property type="match status" value="1"/>
</dbReference>
<dbReference type="Gene3D" id="3.40.50.2300">
    <property type="match status" value="1"/>
</dbReference>
<evidence type="ECO:0000313" key="12">
    <source>
        <dbReference type="EMBL" id="QNM05568.1"/>
    </source>
</evidence>
<evidence type="ECO:0000259" key="10">
    <source>
        <dbReference type="PROSITE" id="PS50110"/>
    </source>
</evidence>
<dbReference type="PROSITE" id="PS50110">
    <property type="entry name" value="RESPONSE_REGULATORY"/>
    <property type="match status" value="1"/>
</dbReference>
<dbReference type="GO" id="GO:0006355">
    <property type="term" value="P:regulation of DNA-templated transcription"/>
    <property type="evidence" value="ECO:0007669"/>
    <property type="project" value="InterPro"/>
</dbReference>
<evidence type="ECO:0000259" key="11">
    <source>
        <dbReference type="PROSITE" id="PS51755"/>
    </source>
</evidence>
<dbReference type="RefSeq" id="WP_249302682.1">
    <property type="nucleotide sequence ID" value="NZ_CP060634.1"/>
</dbReference>
<dbReference type="KEGG" id="qdo:H9Q78_14255"/>
<keyword evidence="13" id="KW-1185">Reference proteome</keyword>
<sequence>MRILIVEDEIRLAEALGQIMSEHKYTADMVYNGEDGLDYAMSGIYDVVILDVMLPKMNGFDVVRAMRKEKNQTPVLMLTARFETSDKVKGLDCGADDYLTKPFETEELLARVRALSRRKGEVVVEYLSYGDISLNLDTYMLECGEKSVHLGMKEFEVLRLLLSNPKSVLPKETILLKIWGSETDAEDNNVEVYISFLRKKFAFLGSRASIGTVRKIGYRMEERMP</sequence>
<keyword evidence="3" id="KW-0902">Two-component regulatory system</keyword>
<dbReference type="Pfam" id="PF00072">
    <property type="entry name" value="Response_reg"/>
    <property type="match status" value="1"/>
</dbReference>
<reference evidence="12 13" key="1">
    <citation type="submission" date="2020-08" db="EMBL/GenBank/DDBJ databases">
        <authorList>
            <person name="Liu C."/>
            <person name="Sun Q."/>
        </authorList>
    </citation>
    <scope>NUCLEOTIDE SEQUENCE [LARGE SCALE GENOMIC DNA]</scope>
    <source>
        <strain evidence="12 13">NSJ-38</strain>
    </source>
</reference>
<evidence type="ECO:0000256" key="4">
    <source>
        <dbReference type="ARBA" id="ARBA00023015"/>
    </source>
</evidence>
<dbReference type="PANTHER" id="PTHR48111">
    <property type="entry name" value="REGULATOR OF RPOS"/>
    <property type="match status" value="1"/>
</dbReference>